<evidence type="ECO:0000256" key="3">
    <source>
        <dbReference type="ARBA" id="ARBA00022544"/>
    </source>
</evidence>
<accession>A0A9J6ZGV3</accession>
<keyword evidence="6" id="KW-0564">Palmitate</keyword>
<gene>
    <name evidence="10" type="ORF">NAG76_02230</name>
</gene>
<dbReference type="GO" id="GO:0009847">
    <property type="term" value="P:spore germination"/>
    <property type="evidence" value="ECO:0007669"/>
    <property type="project" value="InterPro"/>
</dbReference>
<evidence type="ECO:0000256" key="6">
    <source>
        <dbReference type="ARBA" id="ARBA00023139"/>
    </source>
</evidence>
<keyword evidence="4" id="KW-0732">Signal</keyword>
<dbReference type="Pfam" id="PF25198">
    <property type="entry name" value="Spore_GerAC_N"/>
    <property type="match status" value="1"/>
</dbReference>
<dbReference type="KEGG" id="plig:NAG76_02230"/>
<evidence type="ECO:0000313" key="11">
    <source>
        <dbReference type="Proteomes" id="UP001056756"/>
    </source>
</evidence>
<dbReference type="InterPro" id="IPR038501">
    <property type="entry name" value="Spore_GerAC_C_sf"/>
</dbReference>
<keyword evidence="3" id="KW-0309">Germination</keyword>
<evidence type="ECO:0000313" key="10">
    <source>
        <dbReference type="EMBL" id="URN95096.1"/>
    </source>
</evidence>
<dbReference type="InterPro" id="IPR057336">
    <property type="entry name" value="GerAC_N"/>
</dbReference>
<keyword evidence="5" id="KW-0472">Membrane</keyword>
<dbReference type="AlphaFoldDB" id="A0A9J6ZGV3"/>
<proteinExistence type="inferred from homology"/>
<dbReference type="Pfam" id="PF05504">
    <property type="entry name" value="Spore_GerAC"/>
    <property type="match status" value="1"/>
</dbReference>
<comment type="similarity">
    <text evidence="2">Belongs to the GerABKC lipoprotein family.</text>
</comment>
<evidence type="ECO:0000259" key="9">
    <source>
        <dbReference type="Pfam" id="PF25198"/>
    </source>
</evidence>
<evidence type="ECO:0000256" key="2">
    <source>
        <dbReference type="ARBA" id="ARBA00007886"/>
    </source>
</evidence>
<dbReference type="GO" id="GO:0016020">
    <property type="term" value="C:membrane"/>
    <property type="evidence" value="ECO:0007669"/>
    <property type="project" value="UniProtKB-SubCell"/>
</dbReference>
<keyword evidence="7" id="KW-0449">Lipoprotein</keyword>
<dbReference type="EMBL" id="CP097899">
    <property type="protein sequence ID" value="URN95096.1"/>
    <property type="molecule type" value="Genomic_DNA"/>
</dbReference>
<dbReference type="NCBIfam" id="TIGR02887">
    <property type="entry name" value="spore_ger_x_C"/>
    <property type="match status" value="1"/>
</dbReference>
<reference evidence="10" key="1">
    <citation type="submission" date="2022-05" db="EMBL/GenBank/DDBJ databases">
        <title>Novel bacterial taxa in a minimal lignocellulolytic consortium and its capacity to transform plastics disclosed by genome-resolved metagenomics.</title>
        <authorList>
            <person name="Rodriguez C.A.D."/>
            <person name="Diaz-Garcia L."/>
            <person name="Herrera K."/>
            <person name="Tarazona N.A."/>
            <person name="Sproer C."/>
            <person name="Overmann J."/>
            <person name="Jimenez D.J."/>
        </authorList>
    </citation>
    <scope>NUCLEOTIDE SEQUENCE</scope>
    <source>
        <strain evidence="10">MAG5</strain>
    </source>
</reference>
<dbReference type="InterPro" id="IPR046953">
    <property type="entry name" value="Spore_GerAC-like_C"/>
</dbReference>
<evidence type="ECO:0000256" key="5">
    <source>
        <dbReference type="ARBA" id="ARBA00023136"/>
    </source>
</evidence>
<dbReference type="InterPro" id="IPR008844">
    <property type="entry name" value="Spore_GerAC-like"/>
</dbReference>
<dbReference type="PANTHER" id="PTHR35789:SF1">
    <property type="entry name" value="SPORE GERMINATION PROTEIN B3"/>
    <property type="match status" value="1"/>
</dbReference>
<evidence type="ECO:0000259" key="8">
    <source>
        <dbReference type="Pfam" id="PF05504"/>
    </source>
</evidence>
<dbReference type="Gene3D" id="3.30.300.210">
    <property type="entry name" value="Nutrient germinant receptor protein C, domain 3"/>
    <property type="match status" value="1"/>
</dbReference>
<protein>
    <submittedName>
        <fullName evidence="10">Ger(X)C family spore germination protein</fullName>
    </submittedName>
</protein>
<evidence type="ECO:0000256" key="1">
    <source>
        <dbReference type="ARBA" id="ARBA00004635"/>
    </source>
</evidence>
<comment type="subcellular location">
    <subcellularLocation>
        <location evidence="1">Membrane</location>
        <topology evidence="1">Lipid-anchor</topology>
    </subcellularLocation>
</comment>
<feature type="domain" description="Spore germination GerAC-like C-terminal" evidence="8">
    <location>
        <begin position="224"/>
        <end position="356"/>
    </location>
</feature>
<organism evidence="10 11">
    <name type="scientific">Candidatus Pristimantibacillus lignocellulolyticus</name>
    <dbReference type="NCBI Taxonomy" id="2994561"/>
    <lineage>
        <taxon>Bacteria</taxon>
        <taxon>Bacillati</taxon>
        <taxon>Bacillota</taxon>
        <taxon>Bacilli</taxon>
        <taxon>Bacillales</taxon>
        <taxon>Paenibacillaceae</taxon>
        <taxon>Candidatus Pristimantibacillus</taxon>
    </lineage>
</organism>
<evidence type="ECO:0000256" key="4">
    <source>
        <dbReference type="ARBA" id="ARBA00022729"/>
    </source>
</evidence>
<feature type="domain" description="Spore germination protein N-terminal" evidence="9">
    <location>
        <begin position="30"/>
        <end position="203"/>
    </location>
</feature>
<dbReference type="PANTHER" id="PTHR35789">
    <property type="entry name" value="SPORE GERMINATION PROTEIN B3"/>
    <property type="match status" value="1"/>
</dbReference>
<name>A0A9J6ZGV3_9BACL</name>
<dbReference type="Proteomes" id="UP001056756">
    <property type="component" value="Chromosome"/>
</dbReference>
<sequence>MYVKKCILLIKRILICTLFLPMTGCWSAISIQDQLYISAMGIEYEDEKFTIYAQMFDFNSLSRSEGGARNSPEESTFIGKGQGKTMNQAVFNLYQTSQEHVEWGHMGVVVVSAKAMEQLGSTIVERLYRSPSTRYNTWLYVTEEPIEKILATSSFFNMTSLFTILHNPTGNYEQNSIFPPTLMFKYIVNSNESDRIIYVPCIGINNSAWLQSDKPVGALTIKGAYFESSAKETGLFKREQLQGIQWLDDKFNRVTLTVQDEETAYANLTIFEPKIKVKPSIKNGEVKFHIKAKYQAIMQEYIEEISYEELVKLAEDIIKKEIMNVYTLGVENKLDLYSLMHPFRMKYPKQWITMTDRGDKFILNENSIESLDVKVSIPSNGKYKRRIQ</sequence>
<evidence type="ECO:0000256" key="7">
    <source>
        <dbReference type="ARBA" id="ARBA00023288"/>
    </source>
</evidence>